<evidence type="ECO:0000256" key="5">
    <source>
        <dbReference type="ARBA" id="ARBA00022679"/>
    </source>
</evidence>
<dbReference type="InterPro" id="IPR036097">
    <property type="entry name" value="HisK_dim/P_sf"/>
</dbReference>
<dbReference type="PRINTS" id="PR00344">
    <property type="entry name" value="BCTRLSENSOR"/>
</dbReference>
<dbReference type="InterPro" id="IPR004358">
    <property type="entry name" value="Sig_transdc_His_kin-like_C"/>
</dbReference>
<feature type="transmembrane region" description="Helical" evidence="11">
    <location>
        <begin position="12"/>
        <end position="34"/>
    </location>
</feature>
<keyword evidence="9" id="KW-0902">Two-component regulatory system</keyword>
<keyword evidence="7 13" id="KW-0418">Kinase</keyword>
<dbReference type="InterPro" id="IPR003661">
    <property type="entry name" value="HisK_dim/P_dom"/>
</dbReference>
<dbReference type="InterPro" id="IPR050428">
    <property type="entry name" value="TCS_sensor_his_kinase"/>
</dbReference>
<dbReference type="CDD" id="cd00082">
    <property type="entry name" value="HisKA"/>
    <property type="match status" value="1"/>
</dbReference>
<dbReference type="Pfam" id="PF02518">
    <property type="entry name" value="HATPase_c"/>
    <property type="match status" value="1"/>
</dbReference>
<feature type="domain" description="Histidine kinase" evidence="12">
    <location>
        <begin position="230"/>
        <end position="439"/>
    </location>
</feature>
<sequence length="445" mass="47142">MRGNLSLRTRVAVAAATGTTLVVGALAVFLFVAIERNNIRHVDEQLDIITGLVEANVGTAQLFIGSVRDGGFAAVTLHQDGAVLASTSTRLPELPEGHQSLVLDDAGYRVKTMMVEQSPIGPHLVSVAAPLSAAESVTREQRQHVLLAGAAAIAVASGLGWLLGGRAIRPLIDLTRRIDAGDELPEARGWFRVREADRLAGSVRSMLARIDSAQQRTISALGTARTFANTAAHELRTPLTAIRMDIEIARDVELVPAERAQILDDALRKHGRVESTLVALELLAAGELTSRHISEPSDLVELAYSVVADAARTHSELHLAVSGEQRADCHCSPAGIRLILDNAITNAVRHGRATRIEISVHRTGDGFLLAVDDDGTGLPENEREVVFGRFRRGSGAAREGSGLGLALVAQQAELHGGRAELITSPLGGLRLAVVLACPDPPGTQA</sequence>
<dbReference type="SUPFAM" id="SSF55874">
    <property type="entry name" value="ATPase domain of HSP90 chaperone/DNA topoisomerase II/histidine kinase"/>
    <property type="match status" value="1"/>
</dbReference>
<dbReference type="RefSeq" id="WP_067444413.1">
    <property type="nucleotide sequence ID" value="NZ_SMFR01000002.1"/>
</dbReference>
<dbReference type="EMBL" id="SMFR01000002">
    <property type="protein sequence ID" value="TCJ96354.1"/>
    <property type="molecule type" value="Genomic_DNA"/>
</dbReference>
<keyword evidence="5" id="KW-0808">Transferase</keyword>
<dbReference type="Pfam" id="PF00512">
    <property type="entry name" value="HisKA"/>
    <property type="match status" value="1"/>
</dbReference>
<evidence type="ECO:0000313" key="13">
    <source>
        <dbReference type="EMBL" id="TCJ96354.1"/>
    </source>
</evidence>
<comment type="subcellular location">
    <subcellularLocation>
        <location evidence="2">Cell membrane</location>
    </subcellularLocation>
</comment>
<evidence type="ECO:0000256" key="7">
    <source>
        <dbReference type="ARBA" id="ARBA00022777"/>
    </source>
</evidence>
<dbReference type="GO" id="GO:0000155">
    <property type="term" value="F:phosphorelay sensor kinase activity"/>
    <property type="evidence" value="ECO:0007669"/>
    <property type="project" value="InterPro"/>
</dbReference>
<evidence type="ECO:0000256" key="8">
    <source>
        <dbReference type="ARBA" id="ARBA00022989"/>
    </source>
</evidence>
<reference evidence="13 14" key="1">
    <citation type="submission" date="2019-03" db="EMBL/GenBank/DDBJ databases">
        <title>Genomic Encyclopedia of Type Strains, Phase IV (KMG-IV): sequencing the most valuable type-strain genomes for metagenomic binning, comparative biology and taxonomic classification.</title>
        <authorList>
            <person name="Goeker M."/>
        </authorList>
    </citation>
    <scope>NUCLEOTIDE SEQUENCE [LARGE SCALE GENOMIC DNA]</scope>
    <source>
        <strain evidence="13 14">DSM 44684</strain>
    </source>
</reference>
<evidence type="ECO:0000256" key="11">
    <source>
        <dbReference type="SAM" id="Phobius"/>
    </source>
</evidence>
<gene>
    <name evidence="13" type="ORF">DFR71_2382</name>
</gene>
<dbReference type="PROSITE" id="PS50109">
    <property type="entry name" value="HIS_KIN"/>
    <property type="match status" value="1"/>
</dbReference>
<dbReference type="SMART" id="SM00387">
    <property type="entry name" value="HATPase_c"/>
    <property type="match status" value="1"/>
</dbReference>
<dbReference type="AlphaFoldDB" id="A0A4R1FS19"/>
<keyword evidence="14" id="KW-1185">Reference proteome</keyword>
<dbReference type="Gene3D" id="3.30.565.10">
    <property type="entry name" value="Histidine kinase-like ATPase, C-terminal domain"/>
    <property type="match status" value="1"/>
</dbReference>
<evidence type="ECO:0000256" key="3">
    <source>
        <dbReference type="ARBA" id="ARBA00012438"/>
    </source>
</evidence>
<protein>
    <recommendedName>
        <fullName evidence="3">histidine kinase</fullName>
        <ecNumber evidence="3">2.7.13.3</ecNumber>
    </recommendedName>
</protein>
<dbReference type="PANTHER" id="PTHR45436:SF5">
    <property type="entry name" value="SENSOR HISTIDINE KINASE TRCS"/>
    <property type="match status" value="1"/>
</dbReference>
<dbReference type="InterPro" id="IPR036890">
    <property type="entry name" value="HATPase_C_sf"/>
</dbReference>
<dbReference type="InterPro" id="IPR005467">
    <property type="entry name" value="His_kinase_dom"/>
</dbReference>
<dbReference type="InterPro" id="IPR003594">
    <property type="entry name" value="HATPase_dom"/>
</dbReference>
<comment type="caution">
    <text evidence="13">The sequence shown here is derived from an EMBL/GenBank/DDBJ whole genome shotgun (WGS) entry which is preliminary data.</text>
</comment>
<evidence type="ECO:0000256" key="6">
    <source>
        <dbReference type="ARBA" id="ARBA00022692"/>
    </source>
</evidence>
<feature type="transmembrane region" description="Helical" evidence="11">
    <location>
        <begin position="145"/>
        <end position="164"/>
    </location>
</feature>
<evidence type="ECO:0000256" key="10">
    <source>
        <dbReference type="ARBA" id="ARBA00023136"/>
    </source>
</evidence>
<proteinExistence type="predicted"/>
<evidence type="ECO:0000259" key="12">
    <source>
        <dbReference type="PROSITE" id="PS50109"/>
    </source>
</evidence>
<dbReference type="OrthoDB" id="5241347at2"/>
<dbReference type="SMART" id="SM00388">
    <property type="entry name" value="HisKA"/>
    <property type="match status" value="1"/>
</dbReference>
<dbReference type="Gene3D" id="1.10.287.130">
    <property type="match status" value="1"/>
</dbReference>
<dbReference type="Proteomes" id="UP000294856">
    <property type="component" value="Unassembled WGS sequence"/>
</dbReference>
<dbReference type="EC" id="2.7.13.3" evidence="3"/>
<dbReference type="PANTHER" id="PTHR45436">
    <property type="entry name" value="SENSOR HISTIDINE KINASE YKOH"/>
    <property type="match status" value="1"/>
</dbReference>
<comment type="catalytic activity">
    <reaction evidence="1">
        <text>ATP + protein L-histidine = ADP + protein N-phospho-L-histidine.</text>
        <dbReference type="EC" id="2.7.13.3"/>
    </reaction>
</comment>
<dbReference type="GO" id="GO:0005886">
    <property type="term" value="C:plasma membrane"/>
    <property type="evidence" value="ECO:0007669"/>
    <property type="project" value="UniProtKB-SubCell"/>
</dbReference>
<evidence type="ECO:0000256" key="1">
    <source>
        <dbReference type="ARBA" id="ARBA00000085"/>
    </source>
</evidence>
<evidence type="ECO:0000256" key="4">
    <source>
        <dbReference type="ARBA" id="ARBA00022553"/>
    </source>
</evidence>
<dbReference type="SUPFAM" id="SSF47384">
    <property type="entry name" value="Homodimeric domain of signal transducing histidine kinase"/>
    <property type="match status" value="1"/>
</dbReference>
<organism evidence="13 14">
    <name type="scientific">Nocardia alba</name>
    <dbReference type="NCBI Taxonomy" id="225051"/>
    <lineage>
        <taxon>Bacteria</taxon>
        <taxon>Bacillati</taxon>
        <taxon>Actinomycetota</taxon>
        <taxon>Actinomycetes</taxon>
        <taxon>Mycobacteriales</taxon>
        <taxon>Nocardiaceae</taxon>
        <taxon>Nocardia</taxon>
    </lineage>
</organism>
<keyword evidence="6 11" id="KW-0812">Transmembrane</keyword>
<keyword evidence="10 11" id="KW-0472">Membrane</keyword>
<name>A0A4R1FS19_9NOCA</name>
<keyword evidence="4" id="KW-0597">Phosphoprotein</keyword>
<accession>A0A4R1FS19</accession>
<evidence type="ECO:0000313" key="14">
    <source>
        <dbReference type="Proteomes" id="UP000294856"/>
    </source>
</evidence>
<dbReference type="STRING" id="1210063.GCA_001612665_00045"/>
<evidence type="ECO:0000256" key="2">
    <source>
        <dbReference type="ARBA" id="ARBA00004236"/>
    </source>
</evidence>
<dbReference type="CDD" id="cd00075">
    <property type="entry name" value="HATPase"/>
    <property type="match status" value="1"/>
</dbReference>
<evidence type="ECO:0000256" key="9">
    <source>
        <dbReference type="ARBA" id="ARBA00023012"/>
    </source>
</evidence>
<keyword evidence="8 11" id="KW-1133">Transmembrane helix</keyword>